<dbReference type="GO" id="GO:0016226">
    <property type="term" value="P:iron-sulfur cluster assembly"/>
    <property type="evidence" value="ECO:0007669"/>
    <property type="project" value="TreeGrafter"/>
</dbReference>
<keyword evidence="1" id="KW-0809">Transit peptide</keyword>
<evidence type="ECO:0000256" key="1">
    <source>
        <dbReference type="ARBA" id="ARBA00022946"/>
    </source>
</evidence>
<dbReference type="PANTHER" id="PTHR22602:SF0">
    <property type="entry name" value="TRANSFERASE CAF17, MITOCHONDRIAL-RELATED"/>
    <property type="match status" value="1"/>
</dbReference>
<evidence type="ECO:0000313" key="3">
    <source>
        <dbReference type="Proteomes" id="UP000274762"/>
    </source>
</evidence>
<name>A0A495K8Q9_WILMA</name>
<dbReference type="InterPro" id="IPR027266">
    <property type="entry name" value="TrmE/GcvT-like"/>
</dbReference>
<dbReference type="PANTHER" id="PTHR22602">
    <property type="entry name" value="TRANSFERASE CAF17, MITOCHONDRIAL-RELATED"/>
    <property type="match status" value="1"/>
</dbReference>
<reference evidence="2 3" key="1">
    <citation type="submission" date="2018-10" db="EMBL/GenBank/DDBJ databases">
        <title>Sequencing the genomes of 1000 actinobacteria strains.</title>
        <authorList>
            <person name="Klenk H.-P."/>
        </authorList>
    </citation>
    <scope>NUCLEOTIDE SEQUENCE [LARGE SCALE GENOMIC DNA]</scope>
    <source>
        <strain evidence="2 3">DSM 44343</strain>
    </source>
</reference>
<dbReference type="InterPro" id="IPR017703">
    <property type="entry name" value="YgfZ/GCV_T_CS"/>
</dbReference>
<dbReference type="AlphaFoldDB" id="A0A495K8Q9"/>
<dbReference type="Gene3D" id="3.30.1360.120">
    <property type="entry name" value="Probable tRNA modification gtpase trme, domain 1"/>
    <property type="match status" value="1"/>
</dbReference>
<comment type="caution">
    <text evidence="2">The sequence shown here is derived from an EMBL/GenBank/DDBJ whole genome shotgun (WGS) entry which is preliminary data.</text>
</comment>
<dbReference type="Proteomes" id="UP000274762">
    <property type="component" value="Unassembled WGS sequence"/>
</dbReference>
<proteinExistence type="predicted"/>
<dbReference type="PIRSF" id="PIRSF006487">
    <property type="entry name" value="GcvT"/>
    <property type="match status" value="1"/>
</dbReference>
<dbReference type="EMBL" id="RBKV01000001">
    <property type="protein sequence ID" value="RKR96889.1"/>
    <property type="molecule type" value="Genomic_DNA"/>
</dbReference>
<gene>
    <name evidence="2" type="ORF">DFJ75_3751</name>
</gene>
<evidence type="ECO:0000313" key="2">
    <source>
        <dbReference type="EMBL" id="RKR96889.1"/>
    </source>
</evidence>
<dbReference type="InterPro" id="IPR045179">
    <property type="entry name" value="YgfZ/GcvT"/>
</dbReference>
<protein>
    <submittedName>
        <fullName evidence="2">Uncharacterized protein</fullName>
    </submittedName>
</protein>
<sequence>MLDSLRASGAVGGPENSPDEAVAWHFGDPFGEQRAATTSAVVIDRSHRSVIALTGDERLSWLNTISSQFVTDIADGRSAENLSLDGNGRIEDHFIQTDIDGTTWIDTEAHRGEPLAAFLTKMVFWAKVEVVRRPDMAVLSLLGPQTRGGAVAQLLGVPPTASVYDAGPLADGGFWRVMPALGEHASVEAIDLVIPVDQLITWWSSLTAVGVRPAGSWAHEALRVAALRPRLGIDTDERAIPHEVNWIGSPDEMGAVHLNKGCYRGQETVARVHNLGKPPRQLLLLHLDGSADSRPVTGDPVTAGGRAVGRIGTVVEHFEYGPIALALVKRGVPADTVLETGGTTAAIDPTSVPADDRVQAGRAAIEKLRGR</sequence>
<accession>A0A495K8Q9</accession>
<dbReference type="SUPFAM" id="SSF103025">
    <property type="entry name" value="Folate-binding domain"/>
    <property type="match status" value="1"/>
</dbReference>
<dbReference type="NCBIfam" id="TIGR03317">
    <property type="entry name" value="ygfZ_signature"/>
    <property type="match status" value="1"/>
</dbReference>
<organism evidence="2 3">
    <name type="scientific">Williamsia marianensis</name>
    <dbReference type="NCBI Taxonomy" id="85044"/>
    <lineage>
        <taxon>Bacteria</taxon>
        <taxon>Bacillati</taxon>
        <taxon>Actinomycetota</taxon>
        <taxon>Actinomycetes</taxon>
        <taxon>Mycobacteriales</taxon>
        <taxon>Nocardiaceae</taxon>
        <taxon>Williamsia</taxon>
    </lineage>
</organism>